<proteinExistence type="predicted"/>
<protein>
    <submittedName>
        <fullName evidence="1">Uncharacterized protein</fullName>
    </submittedName>
</protein>
<evidence type="ECO:0000313" key="1">
    <source>
        <dbReference type="EMBL" id="CAL1680584.1"/>
    </source>
</evidence>
<sequence>MEILRMREKQQDALEKLALERRREIRAEASSRRQKKFIPAVQSLLAYLSFTQERAHQDFHQGDLRVLLRYANVD</sequence>
<dbReference type="EMBL" id="OZ034825">
    <property type="protein sequence ID" value="CAL1680584.1"/>
    <property type="molecule type" value="Genomic_DNA"/>
</dbReference>
<reference evidence="1" key="1">
    <citation type="submission" date="2024-04" db="EMBL/GenBank/DDBJ databases">
        <authorList>
            <consortium name="Molecular Ecology Group"/>
        </authorList>
    </citation>
    <scope>NUCLEOTIDE SEQUENCE</scope>
</reference>
<organism evidence="1 2">
    <name type="scientific">Lasius platythorax</name>
    <dbReference type="NCBI Taxonomy" id="488582"/>
    <lineage>
        <taxon>Eukaryota</taxon>
        <taxon>Metazoa</taxon>
        <taxon>Ecdysozoa</taxon>
        <taxon>Arthropoda</taxon>
        <taxon>Hexapoda</taxon>
        <taxon>Insecta</taxon>
        <taxon>Pterygota</taxon>
        <taxon>Neoptera</taxon>
        <taxon>Endopterygota</taxon>
        <taxon>Hymenoptera</taxon>
        <taxon>Apocrita</taxon>
        <taxon>Aculeata</taxon>
        <taxon>Formicoidea</taxon>
        <taxon>Formicidae</taxon>
        <taxon>Formicinae</taxon>
        <taxon>Lasius</taxon>
        <taxon>Lasius</taxon>
    </lineage>
</organism>
<evidence type="ECO:0000313" key="2">
    <source>
        <dbReference type="Proteomes" id="UP001497644"/>
    </source>
</evidence>
<gene>
    <name evidence="1" type="ORF">LPLAT_LOCUS6580</name>
</gene>
<keyword evidence="2" id="KW-1185">Reference proteome</keyword>
<dbReference type="Proteomes" id="UP001497644">
    <property type="component" value="Chromosome 2"/>
</dbReference>
<name>A0AAV2NL88_9HYME</name>
<accession>A0AAV2NL88</accession>
<dbReference type="AlphaFoldDB" id="A0AAV2NL88"/>